<proteinExistence type="predicted"/>
<gene>
    <name evidence="1" type="ORF">ACFSOZ_07840</name>
</gene>
<dbReference type="RefSeq" id="WP_379095594.1">
    <property type="nucleotide sequence ID" value="NZ_JBHUGZ010000005.1"/>
</dbReference>
<keyword evidence="2" id="KW-1185">Reference proteome</keyword>
<name>A0ABW4UA96_9HYPH</name>
<reference evidence="2" key="1">
    <citation type="journal article" date="2019" name="Int. J. Syst. Evol. Microbiol.">
        <title>The Global Catalogue of Microorganisms (GCM) 10K type strain sequencing project: providing services to taxonomists for standard genome sequencing and annotation.</title>
        <authorList>
            <consortium name="The Broad Institute Genomics Platform"/>
            <consortium name="The Broad Institute Genome Sequencing Center for Infectious Disease"/>
            <person name="Wu L."/>
            <person name="Ma J."/>
        </authorList>
    </citation>
    <scope>NUCLEOTIDE SEQUENCE [LARGE SCALE GENOMIC DNA]</scope>
    <source>
        <strain evidence="2">CGMCC 1.16225</strain>
    </source>
</reference>
<accession>A0ABW4UA96</accession>
<dbReference type="PROSITE" id="PS51257">
    <property type="entry name" value="PROKAR_LIPOPROTEIN"/>
    <property type="match status" value="1"/>
</dbReference>
<evidence type="ECO:0000313" key="2">
    <source>
        <dbReference type="Proteomes" id="UP001597405"/>
    </source>
</evidence>
<sequence length="133" mass="13944">MAKFRNAALGAAILLCGCATPPDKIQASYVSPILYQNLTCEQLALEATNVSRRASEAAGIQNHKAGQDAAVVAVGVIVFWPVLFFANGDGTSAAEVARLKGEMQAIEDASTAKSCGIVFQKPPPPAPKKKNYP</sequence>
<organism evidence="1 2">
    <name type="scientific">Mesorhizobium newzealandense</name>
    <dbReference type="NCBI Taxonomy" id="1300302"/>
    <lineage>
        <taxon>Bacteria</taxon>
        <taxon>Pseudomonadati</taxon>
        <taxon>Pseudomonadota</taxon>
        <taxon>Alphaproteobacteria</taxon>
        <taxon>Hyphomicrobiales</taxon>
        <taxon>Phyllobacteriaceae</taxon>
        <taxon>Mesorhizobium</taxon>
    </lineage>
</organism>
<comment type="caution">
    <text evidence="1">The sequence shown here is derived from an EMBL/GenBank/DDBJ whole genome shotgun (WGS) entry which is preliminary data.</text>
</comment>
<dbReference type="EMBL" id="JBHUGZ010000005">
    <property type="protein sequence ID" value="MFD1982589.1"/>
    <property type="molecule type" value="Genomic_DNA"/>
</dbReference>
<evidence type="ECO:0008006" key="3">
    <source>
        <dbReference type="Google" id="ProtNLM"/>
    </source>
</evidence>
<evidence type="ECO:0000313" key="1">
    <source>
        <dbReference type="EMBL" id="MFD1982589.1"/>
    </source>
</evidence>
<protein>
    <recommendedName>
        <fullName evidence="3">Lipoprotein</fullName>
    </recommendedName>
</protein>
<dbReference type="Proteomes" id="UP001597405">
    <property type="component" value="Unassembled WGS sequence"/>
</dbReference>